<keyword evidence="4" id="KW-1185">Reference proteome</keyword>
<evidence type="ECO:0000313" key="4">
    <source>
        <dbReference type="Proteomes" id="UP000270296"/>
    </source>
</evidence>
<dbReference type="GO" id="GO:0046872">
    <property type="term" value="F:metal ion binding"/>
    <property type="evidence" value="ECO:0007669"/>
    <property type="project" value="UniProtKB-KW"/>
</dbReference>
<dbReference type="InterPro" id="IPR008922">
    <property type="entry name" value="Di-copper_centre_dom_sf"/>
</dbReference>
<dbReference type="WBParaSite" id="SBAD_0000311901-mRNA-1">
    <property type="protein sequence ID" value="SBAD_0000311901-mRNA-1"/>
    <property type="gene ID" value="SBAD_0000311901"/>
</dbReference>
<evidence type="ECO:0000313" key="5">
    <source>
        <dbReference type="WBParaSite" id="SBAD_0000311901-mRNA-1"/>
    </source>
</evidence>
<feature type="domain" description="Apple" evidence="2">
    <location>
        <begin position="714"/>
        <end position="796"/>
    </location>
</feature>
<dbReference type="Gene3D" id="1.10.1280.10">
    <property type="entry name" value="Di-copper center containing domain from catechol oxidase"/>
    <property type="match status" value="2"/>
</dbReference>
<name>A0A183IH80_9BILA</name>
<proteinExistence type="predicted"/>
<evidence type="ECO:0000259" key="2">
    <source>
        <dbReference type="PROSITE" id="PS50948"/>
    </source>
</evidence>
<organism evidence="5">
    <name type="scientific">Soboliphyme baturini</name>
    <dbReference type="NCBI Taxonomy" id="241478"/>
    <lineage>
        <taxon>Eukaryota</taxon>
        <taxon>Metazoa</taxon>
        <taxon>Ecdysozoa</taxon>
        <taxon>Nematoda</taxon>
        <taxon>Enoplea</taxon>
        <taxon>Dorylaimia</taxon>
        <taxon>Dioctophymatida</taxon>
        <taxon>Dioctophymatoidea</taxon>
        <taxon>Soboliphymatidae</taxon>
        <taxon>Soboliphyme</taxon>
    </lineage>
</organism>
<dbReference type="SUPFAM" id="SSF48056">
    <property type="entry name" value="Di-copper centre-containing domain"/>
    <property type="match status" value="1"/>
</dbReference>
<evidence type="ECO:0000256" key="1">
    <source>
        <dbReference type="ARBA" id="ARBA00022723"/>
    </source>
</evidence>
<dbReference type="Gene3D" id="3.50.4.10">
    <property type="entry name" value="Hepatocyte Growth Factor"/>
    <property type="match status" value="1"/>
</dbReference>
<reference evidence="3 4" key="2">
    <citation type="submission" date="2018-11" db="EMBL/GenBank/DDBJ databases">
        <authorList>
            <consortium name="Pathogen Informatics"/>
        </authorList>
    </citation>
    <scope>NUCLEOTIDE SEQUENCE [LARGE SCALE GENOMIC DNA]</scope>
</reference>
<dbReference type="PANTHER" id="PTHR11474">
    <property type="entry name" value="TYROSINASE FAMILY MEMBER"/>
    <property type="match status" value="1"/>
</dbReference>
<dbReference type="PROSITE" id="PS00497">
    <property type="entry name" value="TYROSINASE_1"/>
    <property type="match status" value="1"/>
</dbReference>
<dbReference type="Proteomes" id="UP000270296">
    <property type="component" value="Unassembled WGS sequence"/>
</dbReference>
<dbReference type="InterPro" id="IPR003609">
    <property type="entry name" value="Pan_app"/>
</dbReference>
<reference evidence="5" key="1">
    <citation type="submission" date="2016-06" db="UniProtKB">
        <authorList>
            <consortium name="WormBaseParasite"/>
        </authorList>
    </citation>
    <scope>IDENTIFICATION</scope>
</reference>
<dbReference type="OrthoDB" id="6132182at2759"/>
<dbReference type="Pfam" id="PF00024">
    <property type="entry name" value="PAN_1"/>
    <property type="match status" value="1"/>
</dbReference>
<protein>
    <submittedName>
        <fullName evidence="5">Apple domain-containing protein</fullName>
    </submittedName>
</protein>
<dbReference type="PROSITE" id="PS50948">
    <property type="entry name" value="PAN"/>
    <property type="match status" value="1"/>
</dbReference>
<dbReference type="InterPro" id="IPR050316">
    <property type="entry name" value="Tyrosinase/Hemocyanin"/>
</dbReference>
<dbReference type="AlphaFoldDB" id="A0A183IH80"/>
<dbReference type="InterPro" id="IPR002227">
    <property type="entry name" value="Tyrosinase_Cu-bd"/>
</dbReference>
<accession>A0A183IH80</accession>
<dbReference type="SUPFAM" id="SSF57414">
    <property type="entry name" value="Hairpin loop containing domain-like"/>
    <property type="match status" value="1"/>
</dbReference>
<dbReference type="PROSITE" id="PS00498">
    <property type="entry name" value="TYROSINASE_2"/>
    <property type="match status" value="1"/>
</dbReference>
<dbReference type="EMBL" id="UZAM01007504">
    <property type="protein sequence ID" value="VDO99568.1"/>
    <property type="molecule type" value="Genomic_DNA"/>
</dbReference>
<dbReference type="Pfam" id="PF00264">
    <property type="entry name" value="Tyrosinase"/>
    <property type="match status" value="2"/>
</dbReference>
<dbReference type="PANTHER" id="PTHR11474:SF122">
    <property type="entry name" value="TYROSINASE COPPER-BINDING DOMAIN-CONTAINING PROTEIN"/>
    <property type="match status" value="1"/>
</dbReference>
<keyword evidence="1" id="KW-0479">Metal-binding</keyword>
<dbReference type="GO" id="GO:0016491">
    <property type="term" value="F:oxidoreductase activity"/>
    <property type="evidence" value="ECO:0007669"/>
    <property type="project" value="InterPro"/>
</dbReference>
<gene>
    <name evidence="3" type="ORF">SBAD_LOCUS2975</name>
</gene>
<evidence type="ECO:0000313" key="3">
    <source>
        <dbReference type="EMBL" id="VDO99568.1"/>
    </source>
</evidence>
<sequence length="797" mass="90285">MQEGVVTSGLLVFHTCAVIVSPRSLGNDRSIAIGHRVTKATTPSLEFALTSVFREPDSDRNREATLRNSRLSRRFSSTQIDAYCEKNVDWFLRVAKRSSDDDRLLFTQRQKKWLFDLSTCADLHDCLCPRGSCESSSTNHANSLLHLTRLRGERTRRSSFIDDQPEPTLRREYRQLSDTERQSFHDALNKLKAEQIDGTSKYDLLVKFYSPKYAPGSHFGPAFLPFHREMLKQLELALRTYDVNIAIPYWDSSLDDGLPNPADSILWTDEFLGNGNGFFIVLLMLLNDTVDNLETTSKSAFTCDADFQVQGAVGLWVGGHMKDIPTSPDDPVFYLHHSFVDYLWEEFRLMKQTRAERETQYPTEQNSCNSYHYANSTMLPFKLKNIDGLSNKYTDMFYVYDSRPTCSSSQPMCESEYLFCDATTSRCLSQVRLGGNCTGFEWADICYRGKCVHGVCQPASESTKGSKEECGCDCNCTEKRLEEERRKRLITSSLSPIVHGAAEDVKTDLQFTGDEEGAVPNEDREADWVWMTLTVLKGTINTSKRSEVKATVFAQGVNYNGEYQGNVVRSSRYPYYKGLVTVQVRNPAKNGGMTKVRFNVTDETGLSCDPFCKSSEPSGYEPCSGTITLSTNRARGDVIPYSSDFNEALRMHWSGDRRIPDYLMFLCELCTCPSCQLQSNLLFENGKTDVLGRDSMQPDSPNSATEGAGHQKHCTFQRYDSFLLVGYADAVKTGTSESECKQWCETWTRQGYGLCNSLMYWSDDGTCVLTSESRTTRPRLFVHSNRDPVTYFDRDCQ</sequence>